<feature type="domain" description="Glycosyl transferase family 1" evidence="13">
    <location>
        <begin position="217"/>
        <end position="403"/>
    </location>
</feature>
<dbReference type="EC" id="2.4.1.257" evidence="12"/>
<keyword evidence="9 12" id="KW-0472">Membrane</keyword>
<dbReference type="Pfam" id="PF00534">
    <property type="entry name" value="Glycos_transf_1"/>
    <property type="match status" value="1"/>
</dbReference>
<evidence type="ECO:0000313" key="16">
    <source>
        <dbReference type="Proteomes" id="UP000799302"/>
    </source>
</evidence>
<comment type="pathway">
    <text evidence="3 12">Protein modification; protein glycosylation.</text>
</comment>
<dbReference type="PANTHER" id="PTHR45918">
    <property type="entry name" value="ALPHA-1,3/1,6-MANNOSYLTRANSFERASE ALG2"/>
    <property type="match status" value="1"/>
</dbReference>
<evidence type="ECO:0000259" key="14">
    <source>
        <dbReference type="Pfam" id="PF13439"/>
    </source>
</evidence>
<organism evidence="15 16">
    <name type="scientific">Microthyrium microscopicum</name>
    <dbReference type="NCBI Taxonomy" id="703497"/>
    <lineage>
        <taxon>Eukaryota</taxon>
        <taxon>Fungi</taxon>
        <taxon>Dikarya</taxon>
        <taxon>Ascomycota</taxon>
        <taxon>Pezizomycotina</taxon>
        <taxon>Dothideomycetes</taxon>
        <taxon>Dothideomycetes incertae sedis</taxon>
        <taxon>Microthyriales</taxon>
        <taxon>Microthyriaceae</taxon>
        <taxon>Microthyrium</taxon>
    </lineage>
</organism>
<dbReference type="InterPro" id="IPR028098">
    <property type="entry name" value="Glyco_trans_4-like_N"/>
</dbReference>
<sequence>MAKNKPPRNVVFFHPDLGIGGAERLVIDAAVGLQEKGHKVTIFTSHCDPAHCFDEARDGTLDVRVRGNTIVPPNIFGRFAILCAILRQLHLILQIAFLSSELRQLKPDVFFIDQLSAGIPLLRILSYKTRILFYCHFPDKLLAQKGGILKSLYRIPFDEAESYSTGCADRIVVNSGFTASVFAKAFPDLKDRRPDVVYPCVDTSNDYIVTRDDPPYFPKENLILSINRFERKKDIGLAIKAFAQLPESCQAGARLVLAGGYDTRVTENVEYHKELGALAESLGLQHATAKTIVSALAIPTEVKVLFLLSVPNAVKTDLLLSAKLVVYTPKNEHLGIVPIEAMHHGTPVLAANEGGPTETVDDGTTGWLRDSGDVIAWAKVMRDVLDGSYSKKRLQKMGEDGQERVKQLFSKDVMAGVLVSVIEETLRARSRPSLFNLRYALAALAVVVSINTAFFFTVKR</sequence>
<dbReference type="Proteomes" id="UP000799302">
    <property type="component" value="Unassembled WGS sequence"/>
</dbReference>
<accession>A0A6A6UJ06</accession>
<dbReference type="EC" id="2.4.1.132" evidence="12"/>
<dbReference type="GO" id="GO:0004378">
    <property type="term" value="F:GDP-Man:Man(1)GlcNAc(2)-PP-Dol alpha-1,3-mannosyltransferase activity"/>
    <property type="evidence" value="ECO:0007669"/>
    <property type="project" value="UniProtKB-UniRule"/>
</dbReference>
<feature type="transmembrane region" description="Helical" evidence="12">
    <location>
        <begin position="439"/>
        <end position="458"/>
    </location>
</feature>
<evidence type="ECO:0000256" key="11">
    <source>
        <dbReference type="ARBA" id="ARBA00045104"/>
    </source>
</evidence>
<comment type="catalytic activity">
    <reaction evidence="10 12">
        <text>a beta-D-Man-(1-&gt;4)-beta-D-GlcNAc-(1-&gt;4)-alpha-D-GlcNAc-diphospho-di-trans,poly-cis-dolichol + GDP-alpha-D-mannose = an alpha-D-Man-(1-&gt;3)-beta-D-Man-(1-&gt;4)-beta-D-GlcNAc-(1-&gt;4)-alpha-D-GlcNAc-diphospho-di-trans,poly-cis-dolichol + GDP + H(+)</text>
        <dbReference type="Rhea" id="RHEA:29515"/>
        <dbReference type="Rhea" id="RHEA-COMP:19511"/>
        <dbReference type="Rhea" id="RHEA-COMP:19513"/>
        <dbReference type="ChEBI" id="CHEBI:15378"/>
        <dbReference type="ChEBI" id="CHEBI:57527"/>
        <dbReference type="ChEBI" id="CHEBI:58189"/>
        <dbReference type="ChEBI" id="CHEBI:58472"/>
        <dbReference type="ChEBI" id="CHEBI:132510"/>
        <dbReference type="EC" id="2.4.1.132"/>
    </reaction>
    <physiologicalReaction direction="left-to-right" evidence="10 12">
        <dbReference type="Rhea" id="RHEA:29516"/>
    </physiologicalReaction>
</comment>
<dbReference type="AlphaFoldDB" id="A0A6A6UJ06"/>
<keyword evidence="5 12" id="KW-0808">Transferase</keyword>
<dbReference type="OrthoDB" id="448893at2759"/>
<comment type="similarity">
    <text evidence="12">Belongs to the glycosyltransferase group 1 family.</text>
</comment>
<comment type="subcellular location">
    <subcellularLocation>
        <location evidence="2 12">Endoplasmic reticulum membrane</location>
    </subcellularLocation>
</comment>
<evidence type="ECO:0000313" key="15">
    <source>
        <dbReference type="EMBL" id="KAF2672202.1"/>
    </source>
</evidence>
<feature type="domain" description="Glycosyltransferase subfamily 4-like N-terminal" evidence="14">
    <location>
        <begin position="19"/>
        <end position="204"/>
    </location>
</feature>
<dbReference type="PANTHER" id="PTHR45918:SF1">
    <property type="entry name" value="ALPHA-1,3_1,6-MANNOSYLTRANSFERASE ALG2"/>
    <property type="match status" value="1"/>
</dbReference>
<keyword evidence="16" id="KW-1185">Reference proteome</keyword>
<dbReference type="UniPathway" id="UPA00378"/>
<evidence type="ECO:0000259" key="13">
    <source>
        <dbReference type="Pfam" id="PF00534"/>
    </source>
</evidence>
<dbReference type="InterPro" id="IPR027054">
    <property type="entry name" value="ALG2"/>
</dbReference>
<comment type="function">
    <text evidence="1 12">Mannosylates Man(2)GlcNAc(2)-dolichol diphosphate and Man(1)GlcNAc(2)-dolichol diphosphate to form Man(3)GlcNAc(2)-dolichol diphosphate.</text>
</comment>
<dbReference type="GO" id="GO:0102704">
    <property type="term" value="F:GDP-Man:Man(2)GlcNAc(2)-PP-Dol alpha-1,6-mannosyltransferase activity"/>
    <property type="evidence" value="ECO:0007669"/>
    <property type="project" value="UniProtKB-UniRule"/>
</dbReference>
<dbReference type="EMBL" id="MU004232">
    <property type="protein sequence ID" value="KAF2672202.1"/>
    <property type="molecule type" value="Genomic_DNA"/>
</dbReference>
<evidence type="ECO:0000256" key="7">
    <source>
        <dbReference type="ARBA" id="ARBA00022824"/>
    </source>
</evidence>
<keyword evidence="6 12" id="KW-0812">Transmembrane</keyword>
<keyword evidence="8 12" id="KW-1133">Transmembrane helix</keyword>
<evidence type="ECO:0000256" key="10">
    <source>
        <dbReference type="ARBA" id="ARBA00045103"/>
    </source>
</evidence>
<evidence type="ECO:0000256" key="9">
    <source>
        <dbReference type="ARBA" id="ARBA00023136"/>
    </source>
</evidence>
<evidence type="ECO:0000256" key="1">
    <source>
        <dbReference type="ARBA" id="ARBA00003142"/>
    </source>
</evidence>
<protein>
    <recommendedName>
        <fullName evidence="12">Alpha-1,3/1,6-mannosyltransferase ALG2</fullName>
        <ecNumber evidence="12">2.4.1.132</ecNumber>
        <ecNumber evidence="12">2.4.1.257</ecNumber>
    </recommendedName>
    <alternativeName>
        <fullName evidence="12">GDP-Man:Man(1)GlcNAc(2)-PP-Dol alpha-1,3-mannosyltransferase</fullName>
    </alternativeName>
</protein>
<gene>
    <name evidence="15" type="ORF">BT63DRAFT_422709</name>
</gene>
<evidence type="ECO:0000256" key="12">
    <source>
        <dbReference type="RuleBase" id="RU367136"/>
    </source>
</evidence>
<evidence type="ECO:0000256" key="2">
    <source>
        <dbReference type="ARBA" id="ARBA00004586"/>
    </source>
</evidence>
<proteinExistence type="inferred from homology"/>
<evidence type="ECO:0000256" key="6">
    <source>
        <dbReference type="ARBA" id="ARBA00022692"/>
    </source>
</evidence>
<dbReference type="InterPro" id="IPR001296">
    <property type="entry name" value="Glyco_trans_1"/>
</dbReference>
<evidence type="ECO:0000256" key="3">
    <source>
        <dbReference type="ARBA" id="ARBA00004922"/>
    </source>
</evidence>
<reference evidence="15" key="1">
    <citation type="journal article" date="2020" name="Stud. Mycol.">
        <title>101 Dothideomycetes genomes: a test case for predicting lifestyles and emergence of pathogens.</title>
        <authorList>
            <person name="Haridas S."/>
            <person name="Albert R."/>
            <person name="Binder M."/>
            <person name="Bloem J."/>
            <person name="Labutti K."/>
            <person name="Salamov A."/>
            <person name="Andreopoulos B."/>
            <person name="Baker S."/>
            <person name="Barry K."/>
            <person name="Bills G."/>
            <person name="Bluhm B."/>
            <person name="Cannon C."/>
            <person name="Castanera R."/>
            <person name="Culley D."/>
            <person name="Daum C."/>
            <person name="Ezra D."/>
            <person name="Gonzalez J."/>
            <person name="Henrissat B."/>
            <person name="Kuo A."/>
            <person name="Liang C."/>
            <person name="Lipzen A."/>
            <person name="Lutzoni F."/>
            <person name="Magnuson J."/>
            <person name="Mondo S."/>
            <person name="Nolan M."/>
            <person name="Ohm R."/>
            <person name="Pangilinan J."/>
            <person name="Park H.-J."/>
            <person name="Ramirez L."/>
            <person name="Alfaro M."/>
            <person name="Sun H."/>
            <person name="Tritt A."/>
            <person name="Yoshinaga Y."/>
            <person name="Zwiers L.-H."/>
            <person name="Turgeon B."/>
            <person name="Goodwin S."/>
            <person name="Spatafora J."/>
            <person name="Crous P."/>
            <person name="Grigoriev I."/>
        </authorList>
    </citation>
    <scope>NUCLEOTIDE SEQUENCE</scope>
    <source>
        <strain evidence="15">CBS 115976</strain>
    </source>
</reference>
<evidence type="ECO:0000256" key="4">
    <source>
        <dbReference type="ARBA" id="ARBA00022676"/>
    </source>
</evidence>
<dbReference type="SUPFAM" id="SSF53756">
    <property type="entry name" value="UDP-Glycosyltransferase/glycogen phosphorylase"/>
    <property type="match status" value="1"/>
</dbReference>
<dbReference type="Gene3D" id="3.40.50.2000">
    <property type="entry name" value="Glycogen Phosphorylase B"/>
    <property type="match status" value="2"/>
</dbReference>
<keyword evidence="7 12" id="KW-0256">Endoplasmic reticulum</keyword>
<dbReference type="Pfam" id="PF13439">
    <property type="entry name" value="Glyco_transf_4"/>
    <property type="match status" value="1"/>
</dbReference>
<keyword evidence="4 12" id="KW-0328">Glycosyltransferase</keyword>
<dbReference type="CDD" id="cd03805">
    <property type="entry name" value="GT4_ALG2-like"/>
    <property type="match status" value="1"/>
</dbReference>
<dbReference type="GO" id="GO:0005789">
    <property type="term" value="C:endoplasmic reticulum membrane"/>
    <property type="evidence" value="ECO:0007669"/>
    <property type="project" value="UniProtKB-SubCell"/>
</dbReference>
<evidence type="ECO:0000256" key="8">
    <source>
        <dbReference type="ARBA" id="ARBA00022989"/>
    </source>
</evidence>
<evidence type="ECO:0000256" key="5">
    <source>
        <dbReference type="ARBA" id="ARBA00022679"/>
    </source>
</evidence>
<name>A0A6A6UJ06_9PEZI</name>
<comment type="catalytic activity">
    <reaction evidence="11 12">
        <text>an alpha-D-Man-(1-&gt;3)-beta-D-Man-(1-&gt;4)-beta-D-GlcNAc-(1-&gt;4)-alpha-D-GlcNAc-diphospho-di-trans,poly-cis-dolichol + GDP-alpha-D-mannose = an alpha-D-Man-(1-&gt;3)-[alpha-D-Man-(1-&gt;6)]-beta-D-Man-(1-&gt;4)-beta-D-GlcNAc-(1-&gt;4)-alpha-D-GlcNAc-diphospho-di-trans,poly-cis-dolichol + GDP + H(+)</text>
        <dbReference type="Rhea" id="RHEA:29519"/>
        <dbReference type="Rhea" id="RHEA-COMP:19513"/>
        <dbReference type="Rhea" id="RHEA-COMP:19515"/>
        <dbReference type="ChEBI" id="CHEBI:15378"/>
        <dbReference type="ChEBI" id="CHEBI:57527"/>
        <dbReference type="ChEBI" id="CHEBI:58189"/>
        <dbReference type="ChEBI" id="CHEBI:132510"/>
        <dbReference type="ChEBI" id="CHEBI:132511"/>
        <dbReference type="EC" id="2.4.1.257"/>
    </reaction>
    <physiologicalReaction direction="left-to-right" evidence="11 12">
        <dbReference type="Rhea" id="RHEA:29520"/>
    </physiologicalReaction>
</comment>